<comment type="caution">
    <text evidence="2">The sequence shown here is derived from an EMBL/GenBank/DDBJ whole genome shotgun (WGS) entry which is preliminary data.</text>
</comment>
<feature type="compositionally biased region" description="Acidic residues" evidence="1">
    <location>
        <begin position="231"/>
        <end position="244"/>
    </location>
</feature>
<gene>
    <name evidence="2" type="ORF">HZH66_008206</name>
</gene>
<dbReference type="EMBL" id="JACSEA010000008">
    <property type="protein sequence ID" value="KAF7395032.1"/>
    <property type="molecule type" value="Genomic_DNA"/>
</dbReference>
<dbReference type="Proteomes" id="UP000614350">
    <property type="component" value="Unassembled WGS sequence"/>
</dbReference>
<dbReference type="AlphaFoldDB" id="A0A834JVA5"/>
<feature type="compositionally biased region" description="Polar residues" evidence="1">
    <location>
        <begin position="39"/>
        <end position="48"/>
    </location>
</feature>
<name>A0A834JVA5_VESVU</name>
<proteinExistence type="predicted"/>
<feature type="region of interest" description="Disordered" evidence="1">
    <location>
        <begin position="28"/>
        <end position="49"/>
    </location>
</feature>
<evidence type="ECO:0000256" key="1">
    <source>
        <dbReference type="SAM" id="MobiDB-lite"/>
    </source>
</evidence>
<feature type="compositionally biased region" description="Low complexity" evidence="1">
    <location>
        <begin position="259"/>
        <end position="277"/>
    </location>
</feature>
<reference evidence="2" key="1">
    <citation type="journal article" date="2020" name="G3 (Bethesda)">
        <title>High-Quality Assemblies for Three Invasive Social Wasps from the &lt;i&gt;Vespula&lt;/i&gt; Genus.</title>
        <authorList>
            <person name="Harrop T.W.R."/>
            <person name="Guhlin J."/>
            <person name="McLaughlin G.M."/>
            <person name="Permina E."/>
            <person name="Stockwell P."/>
            <person name="Gilligan J."/>
            <person name="Le Lec M.F."/>
            <person name="Gruber M.A.M."/>
            <person name="Quinn O."/>
            <person name="Lovegrove M."/>
            <person name="Duncan E.J."/>
            <person name="Remnant E.J."/>
            <person name="Van Eeckhoven J."/>
            <person name="Graham B."/>
            <person name="Knapp R.A."/>
            <person name="Langford K.W."/>
            <person name="Kronenberg Z."/>
            <person name="Press M.O."/>
            <person name="Eacker S.M."/>
            <person name="Wilson-Rankin E.E."/>
            <person name="Purcell J."/>
            <person name="Lester P.J."/>
            <person name="Dearden P.K."/>
        </authorList>
    </citation>
    <scope>NUCLEOTIDE SEQUENCE</scope>
    <source>
        <strain evidence="2">Marl-1</strain>
    </source>
</reference>
<keyword evidence="3" id="KW-1185">Reference proteome</keyword>
<feature type="region of interest" description="Disordered" evidence="1">
    <location>
        <begin position="229"/>
        <end position="311"/>
    </location>
</feature>
<evidence type="ECO:0000313" key="3">
    <source>
        <dbReference type="Proteomes" id="UP000614350"/>
    </source>
</evidence>
<accession>A0A834JVA5</accession>
<evidence type="ECO:0000313" key="2">
    <source>
        <dbReference type="EMBL" id="KAF7395032.1"/>
    </source>
</evidence>
<feature type="compositionally biased region" description="Acidic residues" evidence="1">
    <location>
        <begin position="291"/>
        <end position="303"/>
    </location>
</feature>
<sequence>MEHKSKESNENKIARKITRKVEIKSTTKVGRSISKKSLKSGNLKTSGTFPVLNKSEKNLKKPTIPNPLKSATLIGNAKSDTQKVSSLKVPQNAAVHFGNFYGLQENPIEKSNNLGNDAKNIDLRTSTKSEFTRQMVHKLERSAGTEEYARQVSAFLEETVEPADFRVNPLPSENSIPDGRQNPTGYPLWYKDPYKMPMTAKKEYQLLKEKYGNMNINSNVRSTNFLKELSTSEDEEDNISLEEIEEHKKSTDKFLTNQSSNHSSSTDDSSIESSVSYDENDDEDHSTILPGEEEEDEEEDYETVDTALPVR</sequence>
<organism evidence="2 3">
    <name type="scientific">Vespula vulgaris</name>
    <name type="common">Yellow jacket</name>
    <name type="synonym">Wasp</name>
    <dbReference type="NCBI Taxonomy" id="7454"/>
    <lineage>
        <taxon>Eukaryota</taxon>
        <taxon>Metazoa</taxon>
        <taxon>Ecdysozoa</taxon>
        <taxon>Arthropoda</taxon>
        <taxon>Hexapoda</taxon>
        <taxon>Insecta</taxon>
        <taxon>Pterygota</taxon>
        <taxon>Neoptera</taxon>
        <taxon>Endopterygota</taxon>
        <taxon>Hymenoptera</taxon>
        <taxon>Apocrita</taxon>
        <taxon>Aculeata</taxon>
        <taxon>Vespoidea</taxon>
        <taxon>Vespidae</taxon>
        <taxon>Vespinae</taxon>
        <taxon>Vespula</taxon>
    </lineage>
</organism>
<protein>
    <submittedName>
        <fullName evidence="2">Uncharacterized protein</fullName>
    </submittedName>
</protein>